<dbReference type="PRINTS" id="PR01043">
    <property type="entry name" value="TRNASYNTHGLY"/>
</dbReference>
<proteinExistence type="predicted"/>
<dbReference type="STRING" id="35608.A0A2U1N2P7"/>
<dbReference type="AlphaFoldDB" id="A0A2U1N2P7"/>
<dbReference type="InterPro" id="IPR045864">
    <property type="entry name" value="aa-tRNA-synth_II/BPL/LPL"/>
</dbReference>
<dbReference type="Proteomes" id="UP000245207">
    <property type="component" value="Unassembled WGS sequence"/>
</dbReference>
<keyword evidence="2" id="KW-0436">Ligase</keyword>
<dbReference type="Gene3D" id="3.30.930.10">
    <property type="entry name" value="Bira Bifunctional Protein, Domain 2"/>
    <property type="match status" value="1"/>
</dbReference>
<dbReference type="PANTHER" id="PTHR10745">
    <property type="entry name" value="GLYCYL-TRNA SYNTHETASE/DNA POLYMERASE SUBUNIT GAMMA-2"/>
    <property type="match status" value="1"/>
</dbReference>
<keyword evidence="2" id="KW-0030">Aminoacyl-tRNA synthetase</keyword>
<name>A0A2U1N2P7_ARTAN</name>
<dbReference type="GO" id="GO:0005739">
    <property type="term" value="C:mitochondrion"/>
    <property type="evidence" value="ECO:0007669"/>
    <property type="project" value="TreeGrafter"/>
</dbReference>
<dbReference type="Pfam" id="PF03129">
    <property type="entry name" value="HGTP_anticodon"/>
    <property type="match status" value="1"/>
</dbReference>
<accession>A0A2U1N2P7</accession>
<dbReference type="InterPro" id="IPR004154">
    <property type="entry name" value="Anticodon-bd"/>
</dbReference>
<dbReference type="Gene3D" id="3.40.50.800">
    <property type="entry name" value="Anticodon-binding domain"/>
    <property type="match status" value="1"/>
</dbReference>
<dbReference type="SUPFAM" id="SSF55681">
    <property type="entry name" value="Class II aaRS and biotin synthetases"/>
    <property type="match status" value="1"/>
</dbReference>
<dbReference type="OrthoDB" id="57698at2759"/>
<evidence type="ECO:0000259" key="1">
    <source>
        <dbReference type="Pfam" id="PF03129"/>
    </source>
</evidence>
<evidence type="ECO:0000313" key="3">
    <source>
        <dbReference type="Proteomes" id="UP000245207"/>
    </source>
</evidence>
<protein>
    <submittedName>
        <fullName evidence="2">Glycyl-tRNA synthetase / glycine--tRNA ligase</fullName>
    </submittedName>
</protein>
<organism evidence="2 3">
    <name type="scientific">Artemisia annua</name>
    <name type="common">Sweet wormwood</name>
    <dbReference type="NCBI Taxonomy" id="35608"/>
    <lineage>
        <taxon>Eukaryota</taxon>
        <taxon>Viridiplantae</taxon>
        <taxon>Streptophyta</taxon>
        <taxon>Embryophyta</taxon>
        <taxon>Tracheophyta</taxon>
        <taxon>Spermatophyta</taxon>
        <taxon>Magnoliopsida</taxon>
        <taxon>eudicotyledons</taxon>
        <taxon>Gunneridae</taxon>
        <taxon>Pentapetalae</taxon>
        <taxon>asterids</taxon>
        <taxon>campanulids</taxon>
        <taxon>Asterales</taxon>
        <taxon>Asteraceae</taxon>
        <taxon>Asteroideae</taxon>
        <taxon>Anthemideae</taxon>
        <taxon>Artemisiinae</taxon>
        <taxon>Artemisia</taxon>
    </lineage>
</organism>
<dbReference type="InterPro" id="IPR036621">
    <property type="entry name" value="Anticodon-bd_dom_sf"/>
</dbReference>
<reference evidence="2 3" key="1">
    <citation type="journal article" date="2018" name="Mol. Plant">
        <title>The genome of Artemisia annua provides insight into the evolution of Asteraceae family and artemisinin biosynthesis.</title>
        <authorList>
            <person name="Shen Q."/>
            <person name="Zhang L."/>
            <person name="Liao Z."/>
            <person name="Wang S."/>
            <person name="Yan T."/>
            <person name="Shi P."/>
            <person name="Liu M."/>
            <person name="Fu X."/>
            <person name="Pan Q."/>
            <person name="Wang Y."/>
            <person name="Lv Z."/>
            <person name="Lu X."/>
            <person name="Zhang F."/>
            <person name="Jiang W."/>
            <person name="Ma Y."/>
            <person name="Chen M."/>
            <person name="Hao X."/>
            <person name="Li L."/>
            <person name="Tang Y."/>
            <person name="Lv G."/>
            <person name="Zhou Y."/>
            <person name="Sun X."/>
            <person name="Brodelius P.E."/>
            <person name="Rose J.K.C."/>
            <person name="Tang K."/>
        </authorList>
    </citation>
    <scope>NUCLEOTIDE SEQUENCE [LARGE SCALE GENOMIC DNA]</scope>
    <source>
        <strain evidence="3">cv. Huhao1</strain>
        <tissue evidence="2">Leaf</tissue>
    </source>
</reference>
<keyword evidence="3" id="KW-1185">Reference proteome</keyword>
<gene>
    <name evidence="2" type="ORF">CTI12_AA314350</name>
</gene>
<dbReference type="GO" id="GO:0004820">
    <property type="term" value="F:glycine-tRNA ligase activity"/>
    <property type="evidence" value="ECO:0007669"/>
    <property type="project" value="TreeGrafter"/>
</dbReference>
<comment type="caution">
    <text evidence="2">The sequence shown here is derived from an EMBL/GenBank/DDBJ whole genome shotgun (WGS) entry which is preliminary data.</text>
</comment>
<dbReference type="SUPFAM" id="SSF52954">
    <property type="entry name" value="Class II aaRS ABD-related"/>
    <property type="match status" value="1"/>
</dbReference>
<evidence type="ECO:0000313" key="2">
    <source>
        <dbReference type="EMBL" id="PWA67791.1"/>
    </source>
</evidence>
<dbReference type="InterPro" id="IPR027031">
    <property type="entry name" value="Gly-tRNA_synthase/POLG2"/>
</dbReference>
<dbReference type="PANTHER" id="PTHR10745:SF0">
    <property type="entry name" value="GLYCINE--TRNA LIGASE"/>
    <property type="match status" value="1"/>
</dbReference>
<dbReference type="EMBL" id="PKPP01003759">
    <property type="protein sequence ID" value="PWA67791.1"/>
    <property type="molecule type" value="Genomic_DNA"/>
</dbReference>
<feature type="domain" description="Anticodon-binding" evidence="1">
    <location>
        <begin position="336"/>
        <end position="419"/>
    </location>
</feature>
<sequence length="439" mass="49814">MQQVYFHEDNRTWSIYPEKAEGTFTNLENLYRLNEITKLPYAAAQLTEKALICENSPRHCLLNVDVSTIGEIEHFMDSQDSSHPNSKEIANNQTLAFFIGRVYLFLKHLGIDENRLQFRQLPLKEMPPYAADCWKAVITPNKVELFRAFRDHHKMVRRALKALDYKKAVKMKYILEQKGQVKFKVGTLQQTVSLTKNMVSVSTETLTPSLIKLSLCIGRIISCLYEHSFYLGRDNENQQLCVFRFTPPVAPIKCAISIMDPKYEQLAVSISQKLEAAGVVNELDISETLTPSLIKLSLCIGRIISCLYEHSFYLGRDNENQQLCVFRFTPPVAPIKCAISIMDPKYEQLAVSISQKLEAAGVVNELDISGKPMGHVRTDELGVPLAVVVDSATSVMIRERDSNEEIQLAMEDAVAAVKDLTNGCYTWGAFMDRRRLYEV</sequence>
<dbReference type="GO" id="GO:0070150">
    <property type="term" value="P:mitochondrial glycyl-tRNA aminoacylation"/>
    <property type="evidence" value="ECO:0007669"/>
    <property type="project" value="TreeGrafter"/>
</dbReference>